<comment type="caution">
    <text evidence="3">The sequence shown here is derived from an EMBL/GenBank/DDBJ whole genome shotgun (WGS) entry which is preliminary data.</text>
</comment>
<keyword evidence="1" id="KW-0732">Signal</keyword>
<dbReference type="PROSITE" id="PS51257">
    <property type="entry name" value="PROKAR_LIPOPROTEIN"/>
    <property type="match status" value="1"/>
</dbReference>
<dbReference type="Pfam" id="PF13590">
    <property type="entry name" value="DUF4136"/>
    <property type="match status" value="1"/>
</dbReference>
<organism evidence="3 4">
    <name type="scientific">Paraflavisolibacter caeni</name>
    <dbReference type="NCBI Taxonomy" id="2982496"/>
    <lineage>
        <taxon>Bacteria</taxon>
        <taxon>Pseudomonadati</taxon>
        <taxon>Bacteroidota</taxon>
        <taxon>Chitinophagia</taxon>
        <taxon>Chitinophagales</taxon>
        <taxon>Chitinophagaceae</taxon>
        <taxon>Paraflavisolibacter</taxon>
    </lineage>
</organism>
<evidence type="ECO:0000259" key="2">
    <source>
        <dbReference type="Pfam" id="PF13590"/>
    </source>
</evidence>
<proteinExistence type="predicted"/>
<dbReference type="RefSeq" id="WP_279300160.1">
    <property type="nucleotide sequence ID" value="NZ_JAOTIF010000043.1"/>
</dbReference>
<protein>
    <submittedName>
        <fullName evidence="3">DUF4136 domain-containing protein</fullName>
    </submittedName>
</protein>
<keyword evidence="4" id="KW-1185">Reference proteome</keyword>
<reference evidence="3" key="2">
    <citation type="submission" date="2023-04" db="EMBL/GenBank/DDBJ databases">
        <title>Paracnuella aquatica gen. nov., sp. nov., a member of the family Chitinophagaceae isolated from a hot spring.</title>
        <authorList>
            <person name="Wang C."/>
        </authorList>
    </citation>
    <scope>NUCLEOTIDE SEQUENCE</scope>
    <source>
        <strain evidence="3">LB-8</strain>
    </source>
</reference>
<evidence type="ECO:0000256" key="1">
    <source>
        <dbReference type="SAM" id="SignalP"/>
    </source>
</evidence>
<feature type="signal peptide" evidence="1">
    <location>
        <begin position="1"/>
        <end position="21"/>
    </location>
</feature>
<reference evidence="3" key="1">
    <citation type="submission" date="2022-09" db="EMBL/GenBank/DDBJ databases">
        <authorList>
            <person name="Yuan C."/>
            <person name="Ke Z."/>
        </authorList>
    </citation>
    <scope>NUCLEOTIDE SEQUENCE</scope>
    <source>
        <strain evidence="3">LB-8</strain>
    </source>
</reference>
<dbReference type="Gene3D" id="3.30.160.670">
    <property type="match status" value="1"/>
</dbReference>
<dbReference type="Proteomes" id="UP001155483">
    <property type="component" value="Unassembled WGS sequence"/>
</dbReference>
<dbReference type="EMBL" id="JAOTIF010000043">
    <property type="protein sequence ID" value="MCU7552723.1"/>
    <property type="molecule type" value="Genomic_DNA"/>
</dbReference>
<feature type="chain" id="PRO_5040718213" evidence="1">
    <location>
        <begin position="22"/>
        <end position="194"/>
    </location>
</feature>
<dbReference type="InterPro" id="IPR025411">
    <property type="entry name" value="DUF4136"/>
</dbReference>
<dbReference type="AlphaFoldDB" id="A0A9X2Y2L4"/>
<gene>
    <name evidence="3" type="ORF">OCK74_26635</name>
</gene>
<evidence type="ECO:0000313" key="4">
    <source>
        <dbReference type="Proteomes" id="UP001155483"/>
    </source>
</evidence>
<evidence type="ECO:0000313" key="3">
    <source>
        <dbReference type="EMBL" id="MCU7552723.1"/>
    </source>
</evidence>
<sequence>MKKVTFFGMLLLIGFFFTGCAGNAHIEKDETVNFKNYKTFAWIETTESKDEKDKKVSDLTEQNLKKYVNSELTKQGWKEVKNKPDVLISYDALVEKNLKEQTNPVYTQPYSRFFFNPYTRRWGRIYYPSQFLGYDNESYEVREGTITISMIDSRTEKTVWQGWSTSELKSRHMTSKEIQNSVKNIFRKFDIAKN</sequence>
<feature type="domain" description="DUF4136" evidence="2">
    <location>
        <begin position="29"/>
        <end position="189"/>
    </location>
</feature>
<name>A0A9X2Y2L4_9BACT</name>
<accession>A0A9X2Y2L4</accession>